<keyword evidence="2" id="KW-1185">Reference proteome</keyword>
<proteinExistence type="predicted"/>
<name>A0A7K3NL81_9BACT</name>
<evidence type="ECO:0000313" key="1">
    <source>
        <dbReference type="EMBL" id="NDY56956.1"/>
    </source>
</evidence>
<reference evidence="1 2" key="1">
    <citation type="submission" date="2020-02" db="EMBL/GenBank/DDBJ databases">
        <title>Comparative genomics of sulfur disproportionating microorganisms.</title>
        <authorList>
            <person name="Ward L.M."/>
            <person name="Bertran E."/>
            <person name="Johnston D.T."/>
        </authorList>
    </citation>
    <scope>NUCLEOTIDE SEQUENCE [LARGE SCALE GENOMIC DNA]</scope>
    <source>
        <strain evidence="1 2">DSM 3696</strain>
    </source>
</reference>
<gene>
    <name evidence="1" type="ORF">G3N56_09405</name>
</gene>
<dbReference type="Proteomes" id="UP000469724">
    <property type="component" value="Unassembled WGS sequence"/>
</dbReference>
<evidence type="ECO:0000313" key="2">
    <source>
        <dbReference type="Proteomes" id="UP000469724"/>
    </source>
</evidence>
<dbReference type="AlphaFoldDB" id="A0A7K3NL81"/>
<dbReference type="EMBL" id="JAAGRQ010000032">
    <property type="protein sequence ID" value="NDY56956.1"/>
    <property type="molecule type" value="Genomic_DNA"/>
</dbReference>
<organism evidence="1 2">
    <name type="scientific">Desulfolutivibrio sulfodismutans</name>
    <dbReference type="NCBI Taxonomy" id="63561"/>
    <lineage>
        <taxon>Bacteria</taxon>
        <taxon>Pseudomonadati</taxon>
        <taxon>Thermodesulfobacteriota</taxon>
        <taxon>Desulfovibrionia</taxon>
        <taxon>Desulfovibrionales</taxon>
        <taxon>Desulfovibrionaceae</taxon>
        <taxon>Desulfolutivibrio</taxon>
    </lineage>
</organism>
<accession>A0A7K3NL81</accession>
<comment type="caution">
    <text evidence="1">The sequence shown here is derived from an EMBL/GenBank/DDBJ whole genome shotgun (WGS) entry which is preliminary data.</text>
</comment>
<protein>
    <submittedName>
        <fullName evidence="1">Uncharacterized protein</fullName>
    </submittedName>
</protein>
<sequence length="84" mass="9216">MMARGDMTEDERQVLAALATQEDHAFPARRMPGEVAVSLGLPQRRALAVFRSLAARGFYEYDISLYSGRLTATGREAARALGET</sequence>